<protein>
    <submittedName>
        <fullName evidence="1">Uncharacterized protein</fullName>
    </submittedName>
</protein>
<keyword evidence="2" id="KW-1185">Reference proteome</keyword>
<dbReference type="Proteomes" id="UP000053989">
    <property type="component" value="Unassembled WGS sequence"/>
</dbReference>
<gene>
    <name evidence="1" type="ORF">SCLCIDRAFT_1224437</name>
</gene>
<name>A0A0C2YPA6_9AGAM</name>
<proteinExistence type="predicted"/>
<reference evidence="1 2" key="1">
    <citation type="submission" date="2014-04" db="EMBL/GenBank/DDBJ databases">
        <authorList>
            <consortium name="DOE Joint Genome Institute"/>
            <person name="Kuo A."/>
            <person name="Kohler A."/>
            <person name="Nagy L.G."/>
            <person name="Floudas D."/>
            <person name="Copeland A."/>
            <person name="Barry K.W."/>
            <person name="Cichocki N."/>
            <person name="Veneault-Fourrey C."/>
            <person name="LaButti K."/>
            <person name="Lindquist E.A."/>
            <person name="Lipzen A."/>
            <person name="Lundell T."/>
            <person name="Morin E."/>
            <person name="Murat C."/>
            <person name="Sun H."/>
            <person name="Tunlid A."/>
            <person name="Henrissat B."/>
            <person name="Grigoriev I.V."/>
            <person name="Hibbett D.S."/>
            <person name="Martin F."/>
            <person name="Nordberg H.P."/>
            <person name="Cantor M.N."/>
            <person name="Hua S.X."/>
        </authorList>
    </citation>
    <scope>NUCLEOTIDE SEQUENCE [LARGE SCALE GENOMIC DNA]</scope>
    <source>
        <strain evidence="1 2">Foug A</strain>
    </source>
</reference>
<feature type="non-terminal residue" evidence="1">
    <location>
        <position position="58"/>
    </location>
</feature>
<evidence type="ECO:0000313" key="2">
    <source>
        <dbReference type="Proteomes" id="UP000053989"/>
    </source>
</evidence>
<reference evidence="2" key="2">
    <citation type="submission" date="2015-01" db="EMBL/GenBank/DDBJ databases">
        <title>Evolutionary Origins and Diversification of the Mycorrhizal Mutualists.</title>
        <authorList>
            <consortium name="DOE Joint Genome Institute"/>
            <consortium name="Mycorrhizal Genomics Consortium"/>
            <person name="Kohler A."/>
            <person name="Kuo A."/>
            <person name="Nagy L.G."/>
            <person name="Floudas D."/>
            <person name="Copeland A."/>
            <person name="Barry K.W."/>
            <person name="Cichocki N."/>
            <person name="Veneault-Fourrey C."/>
            <person name="LaButti K."/>
            <person name="Lindquist E.A."/>
            <person name="Lipzen A."/>
            <person name="Lundell T."/>
            <person name="Morin E."/>
            <person name="Murat C."/>
            <person name="Riley R."/>
            <person name="Ohm R."/>
            <person name="Sun H."/>
            <person name="Tunlid A."/>
            <person name="Henrissat B."/>
            <person name="Grigoriev I.V."/>
            <person name="Hibbett D.S."/>
            <person name="Martin F."/>
        </authorList>
    </citation>
    <scope>NUCLEOTIDE SEQUENCE [LARGE SCALE GENOMIC DNA]</scope>
    <source>
        <strain evidence="2">Foug A</strain>
    </source>
</reference>
<dbReference type="EMBL" id="KN822252">
    <property type="protein sequence ID" value="KIM51543.1"/>
    <property type="molecule type" value="Genomic_DNA"/>
</dbReference>
<accession>A0A0C2YPA6</accession>
<organism evidence="1 2">
    <name type="scientific">Scleroderma citrinum Foug A</name>
    <dbReference type="NCBI Taxonomy" id="1036808"/>
    <lineage>
        <taxon>Eukaryota</taxon>
        <taxon>Fungi</taxon>
        <taxon>Dikarya</taxon>
        <taxon>Basidiomycota</taxon>
        <taxon>Agaricomycotina</taxon>
        <taxon>Agaricomycetes</taxon>
        <taxon>Agaricomycetidae</taxon>
        <taxon>Boletales</taxon>
        <taxon>Sclerodermatineae</taxon>
        <taxon>Sclerodermataceae</taxon>
        <taxon>Scleroderma</taxon>
    </lineage>
</organism>
<dbReference type="AlphaFoldDB" id="A0A0C2YPA6"/>
<dbReference type="InParanoid" id="A0A0C2YPA6"/>
<sequence length="58" mass="6586">MESLGYLETYQSSIEDQNHLPWMQQRDLVDAEPLRAIRNANKDIGCRGSADTTTETTD</sequence>
<evidence type="ECO:0000313" key="1">
    <source>
        <dbReference type="EMBL" id="KIM51543.1"/>
    </source>
</evidence>
<dbReference type="HOGENOM" id="CLU_2984740_0_0_1"/>